<dbReference type="PANTHER" id="PTHR46072">
    <property type="entry name" value="AMIDASE-RELATED-RELATED"/>
    <property type="match status" value="1"/>
</dbReference>
<dbReference type="GO" id="GO:0016787">
    <property type="term" value="F:hydrolase activity"/>
    <property type="evidence" value="ECO:0007669"/>
    <property type="project" value="UniProtKB-KW"/>
</dbReference>
<dbReference type="GeneID" id="62195278"/>
<keyword evidence="7" id="KW-1185">Reference proteome</keyword>
<feature type="active site" description="Acyl-ester intermediate" evidence="3">
    <location>
        <position position="249"/>
    </location>
</feature>
<dbReference type="RefSeq" id="XP_038778111.1">
    <property type="nucleotide sequence ID" value="XM_038922183.1"/>
</dbReference>
<feature type="binding site" evidence="4">
    <location>
        <position position="225"/>
    </location>
    <ligand>
        <name>substrate</name>
    </ligand>
</feature>
<dbReference type="Gene3D" id="3.90.1300.10">
    <property type="entry name" value="Amidase signature (AS) domain"/>
    <property type="match status" value="1"/>
</dbReference>
<accession>A0A875RZF5</accession>
<feature type="binding site" evidence="4">
    <location>
        <position position="199"/>
    </location>
    <ligand>
        <name>substrate</name>
    </ligand>
</feature>
<gene>
    <name evidence="6" type="ORF">FOA43_001877</name>
</gene>
<dbReference type="OrthoDB" id="6428749at2759"/>
<proteinExistence type="inferred from homology"/>
<dbReference type="InterPro" id="IPR036928">
    <property type="entry name" value="AS_sf"/>
</dbReference>
<dbReference type="Pfam" id="PF01425">
    <property type="entry name" value="Amidase"/>
    <property type="match status" value="1"/>
</dbReference>
<dbReference type="PIRSF" id="PIRSF001221">
    <property type="entry name" value="Amidase_fungi"/>
    <property type="match status" value="1"/>
</dbReference>
<comment type="similarity">
    <text evidence="1">Belongs to the amidase family.</text>
</comment>
<protein>
    <recommendedName>
        <fullName evidence="5">Amidase domain-containing protein</fullName>
    </recommendedName>
</protein>
<evidence type="ECO:0000256" key="4">
    <source>
        <dbReference type="PIRSR" id="PIRSR001221-2"/>
    </source>
</evidence>
<dbReference type="PANTHER" id="PTHR46072:SF4">
    <property type="entry name" value="AMIDASE C550.07-RELATED"/>
    <property type="match status" value="1"/>
</dbReference>
<evidence type="ECO:0000259" key="5">
    <source>
        <dbReference type="Pfam" id="PF01425"/>
    </source>
</evidence>
<dbReference type="EMBL" id="CP064812">
    <property type="protein sequence ID" value="QPG74546.1"/>
    <property type="molecule type" value="Genomic_DNA"/>
</dbReference>
<evidence type="ECO:0000313" key="6">
    <source>
        <dbReference type="EMBL" id="QPG74546.1"/>
    </source>
</evidence>
<evidence type="ECO:0000256" key="3">
    <source>
        <dbReference type="PIRSR" id="PIRSR001221-1"/>
    </source>
</evidence>
<feature type="binding site" evidence="4">
    <location>
        <begin position="246"/>
        <end position="249"/>
    </location>
    <ligand>
        <name>substrate</name>
    </ligand>
</feature>
<organism evidence="6 7">
    <name type="scientific">Eeniella nana</name>
    <name type="common">Yeast</name>
    <name type="synonym">Brettanomyces nanus</name>
    <dbReference type="NCBI Taxonomy" id="13502"/>
    <lineage>
        <taxon>Eukaryota</taxon>
        <taxon>Fungi</taxon>
        <taxon>Dikarya</taxon>
        <taxon>Ascomycota</taxon>
        <taxon>Saccharomycotina</taxon>
        <taxon>Pichiomycetes</taxon>
        <taxon>Pichiales</taxon>
        <taxon>Pichiaceae</taxon>
        <taxon>Brettanomyces</taxon>
    </lineage>
</organism>
<keyword evidence="2" id="KW-0378">Hydrolase</keyword>
<reference evidence="6" key="1">
    <citation type="submission" date="2020-10" db="EMBL/GenBank/DDBJ databases">
        <authorList>
            <person name="Roach M.J.R."/>
        </authorList>
    </citation>
    <scope>NUCLEOTIDE SEQUENCE</scope>
    <source>
        <strain evidence="6">CBS 1945</strain>
    </source>
</reference>
<sequence length="558" mass="60542">MSSTPLFTPFTGESTGDPLLFETYKPKIKAYRDALAAGILDEYKLPEEFVPRLSGADVRQIPKKVLTSAEYEITESSGTALAKKLATGELKAVEVFKAFAKRATIAHQLTNCAMQLFTAEGLQRAQDLDEYFTRTGKTVGPLHGLPVSLKEHYNYKGKVTHAGYAVWTDRVTDNWALSVKLLLDAGAVFYIRTTEPQSLMHLCSKNNITGCAKNPANTSLTTGGSSSGEGALAGMKGSVFGLGSDIGGSIRCPAGFCGAWGFRPTQKRLSMRNVASACTGMQEGVCCVLGPLAHCADDVDLFMSSIIGGEPWKNDATVIPLPWRKVSEPSIKDLTIAVCYDDGVVKPTTPIVRGLRVAADKLKNAGATVVEWNPIEVKKLVATCGSMYNADSGADQLSVLKASGEPLAELTKVALSFGCGTKGVSAADYEKLALTRDIYRDKYQDVMNEKGINFILSPVYVSVAAKPETVHYWGYTSLWNILDLPNMVFPTGLECDPALDIPDKKYTPRSDVEAYEYALYDDAENFKGAPIGLQLTGRRWFDEELVKASKVVQEVIEK</sequence>
<feature type="domain" description="Amidase" evidence="5">
    <location>
        <begin position="94"/>
        <end position="545"/>
    </location>
</feature>
<name>A0A875RZF5_EENNA</name>
<dbReference type="InterPro" id="IPR023631">
    <property type="entry name" value="Amidase_dom"/>
</dbReference>
<dbReference type="KEGG" id="bnn:FOA43_001877"/>
<feature type="active site" description="Charge relay system" evidence="3">
    <location>
        <position position="225"/>
    </location>
</feature>
<evidence type="ECO:0000256" key="1">
    <source>
        <dbReference type="ARBA" id="ARBA00009199"/>
    </source>
</evidence>
<dbReference type="Proteomes" id="UP000662931">
    <property type="component" value="Chromosome 1"/>
</dbReference>
<evidence type="ECO:0000313" key="7">
    <source>
        <dbReference type="Proteomes" id="UP000662931"/>
    </source>
</evidence>
<dbReference type="SUPFAM" id="SSF75304">
    <property type="entry name" value="Amidase signature (AS) enzymes"/>
    <property type="match status" value="1"/>
</dbReference>
<dbReference type="AlphaFoldDB" id="A0A875RZF5"/>
<evidence type="ECO:0000256" key="2">
    <source>
        <dbReference type="ARBA" id="ARBA00022801"/>
    </source>
</evidence>
<feature type="active site" description="Charge relay system" evidence="3">
    <location>
        <position position="150"/>
    </location>
</feature>